<dbReference type="PANTHER" id="PTHR21727:SF0">
    <property type="entry name" value="MRNA (2'-O-METHYLADENOSINE-N(6)-)-METHYLTRANSFERASE"/>
    <property type="match status" value="1"/>
</dbReference>
<evidence type="ECO:0000256" key="1">
    <source>
        <dbReference type="SAM" id="MobiDB-lite"/>
    </source>
</evidence>
<name>A0A812UEB9_9DINO</name>
<feature type="compositionally biased region" description="Basic residues" evidence="1">
    <location>
        <begin position="28"/>
        <end position="41"/>
    </location>
</feature>
<evidence type="ECO:0000313" key="4">
    <source>
        <dbReference type="EMBL" id="CAE7564960.1"/>
    </source>
</evidence>
<evidence type="ECO:0000259" key="3">
    <source>
        <dbReference type="Pfam" id="PF12237"/>
    </source>
</evidence>
<reference evidence="4" key="1">
    <citation type="submission" date="2021-02" db="EMBL/GenBank/DDBJ databases">
        <authorList>
            <person name="Dougan E. K."/>
            <person name="Rhodes N."/>
            <person name="Thang M."/>
            <person name="Chan C."/>
        </authorList>
    </citation>
    <scope>NUCLEOTIDE SEQUENCE</scope>
</reference>
<evidence type="ECO:0000313" key="5">
    <source>
        <dbReference type="Proteomes" id="UP000604046"/>
    </source>
</evidence>
<gene>
    <name evidence="4" type="primary">pcif1</name>
    <name evidence="4" type="ORF">SNAT2548_LOCUS31984</name>
</gene>
<organism evidence="4 5">
    <name type="scientific">Symbiodinium natans</name>
    <dbReference type="NCBI Taxonomy" id="878477"/>
    <lineage>
        <taxon>Eukaryota</taxon>
        <taxon>Sar</taxon>
        <taxon>Alveolata</taxon>
        <taxon>Dinophyceae</taxon>
        <taxon>Suessiales</taxon>
        <taxon>Symbiodiniaceae</taxon>
        <taxon>Symbiodinium</taxon>
    </lineage>
</organism>
<dbReference type="InterPro" id="IPR039881">
    <property type="entry name" value="PCIF1-like"/>
</dbReference>
<feature type="domain" description="PCIF1 WW" evidence="3">
    <location>
        <begin position="199"/>
        <end position="358"/>
    </location>
</feature>
<protein>
    <submittedName>
        <fullName evidence="4">Pcif1 protein</fullName>
    </submittedName>
</protein>
<keyword evidence="2" id="KW-0812">Transmembrane</keyword>
<sequence>MISQNWSQLKSRFAKRPLPTPSQDGPSKKRVRVAKKSKSTGHRGNVSKNQLQHWIGLELGRWNVMDELVAGYELHISPSLGGADSSRNEQKRKRHLEAWLWARLFHPLLPLGEPSQEAIKRGDDQLLQKLVNAGVNKKEAKARVRKLAVILSSEILPEESTRVQVDENSDAVKLTCGKRTVQVLPRYFSKLRDLHTGSGAQFHLAAFLVLARYRILQVHDKGGGNQGALPNSVFGILQEWASEPIIEAFASPLNTLAGRDCYHSAFGDVDGLFGSRGSFFEADVQEGIVEVNPPFDEDIIWRTAAFCQESLERARAGKKMLAFVVVIPETEWPGHAAFLESEFLRRSVTLQAGSHFYQVGNQHLNRSRTYAASRNTSLLLLASRPLAGANALCAKLSTSFQTHVGEQAKSGAGTNEPPITKLQQDGAGCAAVLHDLKVATNGFSSQKSIGIVLYCIVLYTIWLSDLTFFLRKFQFLVLSLPLKFVFHSFST</sequence>
<feature type="transmembrane region" description="Helical" evidence="2">
    <location>
        <begin position="451"/>
        <end position="470"/>
    </location>
</feature>
<keyword evidence="2" id="KW-1133">Transmembrane helix</keyword>
<dbReference type="EMBL" id="CAJNDS010002687">
    <property type="protein sequence ID" value="CAE7564960.1"/>
    <property type="molecule type" value="Genomic_DNA"/>
</dbReference>
<dbReference type="Pfam" id="PF12237">
    <property type="entry name" value="PCIF1_WW"/>
    <property type="match status" value="1"/>
</dbReference>
<accession>A0A812UEB9</accession>
<dbReference type="InterPro" id="IPR022035">
    <property type="entry name" value="PCIF1_WW"/>
</dbReference>
<dbReference type="AlphaFoldDB" id="A0A812UEB9"/>
<dbReference type="GO" id="GO:0016422">
    <property type="term" value="F:mRNA (2'-O-methyladenosine-N6-)-methyltransferase activity"/>
    <property type="evidence" value="ECO:0007669"/>
    <property type="project" value="InterPro"/>
</dbReference>
<keyword evidence="5" id="KW-1185">Reference proteome</keyword>
<keyword evidence="2" id="KW-0472">Membrane</keyword>
<dbReference type="PANTHER" id="PTHR21727">
    <property type="entry name" value="PHOSPHORYLATED CTD INTERACTING FACTOR 1"/>
    <property type="match status" value="1"/>
</dbReference>
<evidence type="ECO:0000256" key="2">
    <source>
        <dbReference type="SAM" id="Phobius"/>
    </source>
</evidence>
<comment type="caution">
    <text evidence="4">The sequence shown here is derived from an EMBL/GenBank/DDBJ whole genome shotgun (WGS) entry which is preliminary data.</text>
</comment>
<proteinExistence type="predicted"/>
<dbReference type="GO" id="GO:0099122">
    <property type="term" value="F:RNA polymerase II C-terminal domain binding"/>
    <property type="evidence" value="ECO:0007669"/>
    <property type="project" value="InterPro"/>
</dbReference>
<dbReference type="OrthoDB" id="193787at2759"/>
<dbReference type="Proteomes" id="UP000604046">
    <property type="component" value="Unassembled WGS sequence"/>
</dbReference>
<feature type="region of interest" description="Disordered" evidence="1">
    <location>
        <begin position="12"/>
        <end position="47"/>
    </location>
</feature>